<organism evidence="2 3">
    <name type="scientific">Caligus rogercresseyi</name>
    <name type="common">Sea louse</name>
    <dbReference type="NCBI Taxonomy" id="217165"/>
    <lineage>
        <taxon>Eukaryota</taxon>
        <taxon>Metazoa</taxon>
        <taxon>Ecdysozoa</taxon>
        <taxon>Arthropoda</taxon>
        <taxon>Crustacea</taxon>
        <taxon>Multicrustacea</taxon>
        <taxon>Hexanauplia</taxon>
        <taxon>Copepoda</taxon>
        <taxon>Siphonostomatoida</taxon>
        <taxon>Caligidae</taxon>
        <taxon>Caligus</taxon>
    </lineage>
</organism>
<gene>
    <name evidence="2" type="ORF">FKW44_011351</name>
</gene>
<dbReference type="Proteomes" id="UP000595437">
    <property type="component" value="Chromosome 7"/>
</dbReference>
<feature type="non-terminal residue" evidence="2">
    <location>
        <position position="78"/>
    </location>
</feature>
<dbReference type="AlphaFoldDB" id="A0A7T8K8R4"/>
<proteinExistence type="predicted"/>
<accession>A0A7T8K8R4</accession>
<evidence type="ECO:0000256" key="1">
    <source>
        <dbReference type="SAM" id="MobiDB-lite"/>
    </source>
</evidence>
<evidence type="ECO:0000313" key="3">
    <source>
        <dbReference type="Proteomes" id="UP000595437"/>
    </source>
</evidence>
<sequence>IMGIVKCSRSLVFKVAKMKQDRPREESRKWWPQFKENSHFQERWKRRSRMISQNPFTASPITLCGPHDHQPGSEEGSG</sequence>
<name>A0A7T8K8R4_CALRO</name>
<feature type="region of interest" description="Disordered" evidence="1">
    <location>
        <begin position="56"/>
        <end position="78"/>
    </location>
</feature>
<feature type="non-terminal residue" evidence="2">
    <location>
        <position position="1"/>
    </location>
</feature>
<keyword evidence="3" id="KW-1185">Reference proteome</keyword>
<evidence type="ECO:0000313" key="2">
    <source>
        <dbReference type="EMBL" id="QQP50363.1"/>
    </source>
</evidence>
<protein>
    <submittedName>
        <fullName evidence="2">Uncharacterized protein</fullName>
    </submittedName>
</protein>
<dbReference type="EMBL" id="CP045896">
    <property type="protein sequence ID" value="QQP50363.1"/>
    <property type="molecule type" value="Genomic_DNA"/>
</dbReference>
<reference evidence="3" key="1">
    <citation type="submission" date="2021-01" db="EMBL/GenBank/DDBJ databases">
        <title>Caligus Genome Assembly.</title>
        <authorList>
            <person name="Gallardo-Escarate C."/>
        </authorList>
    </citation>
    <scope>NUCLEOTIDE SEQUENCE [LARGE SCALE GENOMIC DNA]</scope>
</reference>